<dbReference type="PIRSF" id="PIRSF000354">
    <property type="entry name" value="Factors_V_VIII"/>
    <property type="match status" value="1"/>
</dbReference>
<evidence type="ECO:0000259" key="18">
    <source>
        <dbReference type="PROSITE" id="PS50022"/>
    </source>
</evidence>
<dbReference type="GO" id="GO:0005886">
    <property type="term" value="C:plasma membrane"/>
    <property type="evidence" value="ECO:0007669"/>
    <property type="project" value="TreeGrafter"/>
</dbReference>
<dbReference type="FunFam" id="2.60.120.260:FF:000002">
    <property type="entry name" value="Coagulation factor VIII"/>
    <property type="match status" value="2"/>
</dbReference>
<keyword evidence="7" id="KW-0677">Repeat</keyword>
<dbReference type="OMA" id="YQSNIMS"/>
<keyword evidence="9 15" id="KW-1015">Disulfide bond</keyword>
<name>A0A2K6KJU6_RHIBE</name>
<feature type="region of interest" description="Disordered" evidence="16">
    <location>
        <begin position="966"/>
        <end position="1037"/>
    </location>
</feature>
<dbReference type="GO" id="GO:0005615">
    <property type="term" value="C:extracellular space"/>
    <property type="evidence" value="ECO:0007669"/>
    <property type="project" value="Ensembl"/>
</dbReference>
<dbReference type="InterPro" id="IPR008972">
    <property type="entry name" value="Cupredoxin"/>
</dbReference>
<evidence type="ECO:0000256" key="17">
    <source>
        <dbReference type="SAM" id="SignalP"/>
    </source>
</evidence>
<feature type="disulfide bond" evidence="15">
    <location>
        <begin position="1696"/>
        <end position="1722"/>
    </location>
</feature>
<dbReference type="SUPFAM" id="SSF49785">
    <property type="entry name" value="Galactose-binding domain-like"/>
    <property type="match status" value="2"/>
</dbReference>
<keyword evidence="5" id="KW-0479">Metal-binding</keyword>
<dbReference type="SUPFAM" id="SSF49503">
    <property type="entry name" value="Cupredoxins"/>
    <property type="match status" value="6"/>
</dbReference>
<dbReference type="GO" id="GO:0033116">
    <property type="term" value="C:endoplasmic reticulum-Golgi intermediate compartment membrane"/>
    <property type="evidence" value="ECO:0007669"/>
    <property type="project" value="UniProtKB-ARBA"/>
</dbReference>
<evidence type="ECO:0000256" key="15">
    <source>
        <dbReference type="PIRSR" id="PIRSR000354-1"/>
    </source>
</evidence>
<accession>A0A2K6KJU6</accession>
<evidence type="ECO:0000256" key="4">
    <source>
        <dbReference type="ARBA" id="ARBA00022641"/>
    </source>
</evidence>
<evidence type="ECO:0000256" key="8">
    <source>
        <dbReference type="ARBA" id="ARBA00022837"/>
    </source>
</evidence>
<gene>
    <name evidence="19" type="primary">F5</name>
</gene>
<dbReference type="PROSITE" id="PS01285">
    <property type="entry name" value="FA58C_1"/>
    <property type="match status" value="2"/>
</dbReference>
<keyword evidence="3" id="KW-0964">Secreted</keyword>
<dbReference type="InterPro" id="IPR024715">
    <property type="entry name" value="Factor_5/8-like"/>
</dbReference>
<keyword evidence="6 17" id="KW-0732">Signal</keyword>
<feature type="region of interest" description="Disordered" evidence="16">
    <location>
        <begin position="1347"/>
        <end position="1383"/>
    </location>
</feature>
<protein>
    <recommendedName>
        <fullName evidence="13">Coagulation factor V</fullName>
    </recommendedName>
    <alternativeName>
        <fullName evidence="14">Activated protein C cofactor</fullName>
    </alternativeName>
</protein>
<dbReference type="Gene3D" id="2.60.40.420">
    <property type="entry name" value="Cupredoxins - blue copper proteins"/>
    <property type="match status" value="5"/>
</dbReference>
<feature type="compositionally biased region" description="Basic and acidic residues" evidence="16">
    <location>
        <begin position="1124"/>
        <end position="1134"/>
    </location>
</feature>
<dbReference type="InterPro" id="IPR011707">
    <property type="entry name" value="Cu-oxidase-like_N"/>
</dbReference>
<dbReference type="PROSITE" id="PS50022">
    <property type="entry name" value="FA58C_3"/>
    <property type="match status" value="2"/>
</dbReference>
<dbReference type="InterPro" id="IPR033138">
    <property type="entry name" value="Cu_oxidase_CS"/>
</dbReference>
<keyword evidence="20" id="KW-1185">Reference proteome</keyword>
<keyword evidence="8" id="KW-0106">Calcium</keyword>
<dbReference type="PROSITE" id="PS00079">
    <property type="entry name" value="MULTICOPPER_OXIDASE1"/>
    <property type="match status" value="1"/>
</dbReference>
<evidence type="ECO:0000256" key="1">
    <source>
        <dbReference type="ARBA" id="ARBA00004613"/>
    </source>
</evidence>
<reference evidence="19" key="3">
    <citation type="submission" date="2025-09" db="UniProtKB">
        <authorList>
            <consortium name="Ensembl"/>
        </authorList>
    </citation>
    <scope>IDENTIFICATION</scope>
</reference>
<evidence type="ECO:0000313" key="19">
    <source>
        <dbReference type="Ensembl" id="ENSRBIP00000011547.1"/>
    </source>
</evidence>
<dbReference type="SMART" id="SM00231">
    <property type="entry name" value="FA58C"/>
    <property type="match status" value="2"/>
</dbReference>
<dbReference type="FunFam" id="2.60.40.420:FF:000011">
    <property type="entry name" value="Coagulation factor VIII (Predicted)"/>
    <property type="match status" value="2"/>
</dbReference>
<comment type="function">
    <text evidence="11">Central regulator of hemostasis. It serves as a critical cofactor for the prothrombinase activity of factor Xa that results in the activation of prothrombin to thrombin.</text>
</comment>
<feature type="chain" id="PRO_5014422111" description="Coagulation factor V" evidence="17">
    <location>
        <begin position="23"/>
        <end position="2195"/>
    </location>
</feature>
<feature type="domain" description="F5/8 type C" evidence="18">
    <location>
        <begin position="1878"/>
        <end position="2032"/>
    </location>
</feature>
<dbReference type="GO" id="GO:0038023">
    <property type="term" value="F:signaling receptor activity"/>
    <property type="evidence" value="ECO:0007669"/>
    <property type="project" value="TreeGrafter"/>
</dbReference>
<dbReference type="GO" id="GO:0031093">
    <property type="term" value="C:platelet alpha granule lumen"/>
    <property type="evidence" value="ECO:0007669"/>
    <property type="project" value="UniProtKB-ARBA"/>
</dbReference>
<feature type="disulfide bond" evidence="15">
    <location>
        <begin position="500"/>
        <end position="526"/>
    </location>
</feature>
<feature type="compositionally biased region" description="Basic residues" evidence="16">
    <location>
        <begin position="988"/>
        <end position="997"/>
    </location>
</feature>
<evidence type="ECO:0000256" key="11">
    <source>
        <dbReference type="ARBA" id="ARBA00057948"/>
    </source>
</evidence>
<evidence type="ECO:0000256" key="3">
    <source>
        <dbReference type="ARBA" id="ARBA00022525"/>
    </source>
</evidence>
<dbReference type="GO" id="GO:0007596">
    <property type="term" value="P:blood coagulation"/>
    <property type="evidence" value="ECO:0007669"/>
    <property type="project" value="Ensembl"/>
</dbReference>
<feature type="region of interest" description="Disordered" evidence="16">
    <location>
        <begin position="1211"/>
        <end position="1231"/>
    </location>
</feature>
<dbReference type="CDD" id="cd00057">
    <property type="entry name" value="FA58C"/>
    <property type="match status" value="2"/>
</dbReference>
<evidence type="ECO:0000256" key="2">
    <source>
        <dbReference type="ARBA" id="ARBA00010609"/>
    </source>
</evidence>
<dbReference type="GeneTree" id="ENSGT00940000158556"/>
<dbReference type="InterPro" id="IPR000421">
    <property type="entry name" value="FA58C"/>
</dbReference>
<evidence type="ECO:0000256" key="7">
    <source>
        <dbReference type="ARBA" id="ARBA00022737"/>
    </source>
</evidence>
<feature type="signal peptide" evidence="17">
    <location>
        <begin position="1"/>
        <end position="22"/>
    </location>
</feature>
<dbReference type="Gene3D" id="2.60.120.260">
    <property type="entry name" value="Galactose-binding domain-like"/>
    <property type="match status" value="2"/>
</dbReference>
<evidence type="ECO:0000256" key="12">
    <source>
        <dbReference type="ARBA" id="ARBA00062779"/>
    </source>
</evidence>
<reference evidence="19 20" key="1">
    <citation type="submission" date="2016-06" db="EMBL/GenBank/DDBJ databases">
        <title>Genome of Rhinopithecus bieti.</title>
        <authorList>
            <person name="Wu"/>
            <person name="C.-I. and Zhang"/>
            <person name="Y."/>
        </authorList>
    </citation>
    <scope>NUCLEOTIDE SEQUENCE</scope>
</reference>
<dbReference type="PANTHER" id="PTHR46806:SF10">
    <property type="entry name" value="COAGULATION FACTOR V"/>
    <property type="match status" value="1"/>
</dbReference>
<reference evidence="19" key="2">
    <citation type="submission" date="2025-08" db="UniProtKB">
        <authorList>
            <consortium name="Ensembl"/>
        </authorList>
    </citation>
    <scope>IDENTIFICATION</scope>
</reference>
<feature type="compositionally biased region" description="Basic residues" evidence="16">
    <location>
        <begin position="1006"/>
        <end position="1028"/>
    </location>
</feature>
<evidence type="ECO:0000256" key="9">
    <source>
        <dbReference type="ARBA" id="ARBA00023157"/>
    </source>
</evidence>
<dbReference type="PANTHER" id="PTHR46806">
    <property type="entry name" value="F5/8 TYPE C DOMAIN-CONTAINING PROTEIN"/>
    <property type="match status" value="1"/>
</dbReference>
<evidence type="ECO:0000256" key="6">
    <source>
        <dbReference type="ARBA" id="ARBA00022729"/>
    </source>
</evidence>
<proteinExistence type="inferred from homology"/>
<feature type="disulfide bond" evidence="15">
    <location>
        <begin position="608"/>
        <end position="689"/>
    </location>
</feature>
<comment type="subcellular location">
    <subcellularLocation>
        <location evidence="1">Secreted</location>
    </subcellularLocation>
</comment>
<dbReference type="Ensembl" id="ENSRBIT00000035214.1">
    <property type="protein sequence ID" value="ENSRBIP00000011547.1"/>
    <property type="gene ID" value="ENSRBIG00000029647.1"/>
</dbReference>
<comment type="similarity">
    <text evidence="2">Belongs to the multicopper oxidase family.</text>
</comment>
<evidence type="ECO:0000256" key="14">
    <source>
        <dbReference type="ARBA" id="ARBA00080403"/>
    </source>
</evidence>
<evidence type="ECO:0000256" key="13">
    <source>
        <dbReference type="ARBA" id="ARBA00070431"/>
    </source>
</evidence>
<dbReference type="CDD" id="cd14450">
    <property type="entry name" value="CuRO_3_FV_like"/>
    <property type="match status" value="1"/>
</dbReference>
<dbReference type="FunFam" id="2.60.40.420:FF:000068">
    <property type="entry name" value="coagulation factor V isoform X1"/>
    <property type="match status" value="1"/>
</dbReference>
<feature type="compositionally biased region" description="Low complexity" evidence="16">
    <location>
        <begin position="1222"/>
        <end position="1231"/>
    </location>
</feature>
<evidence type="ECO:0000313" key="20">
    <source>
        <dbReference type="Proteomes" id="UP000233180"/>
    </source>
</evidence>
<feature type="disulfide bond" evidence="15">
    <location>
        <begin position="248"/>
        <end position="329"/>
    </location>
</feature>
<dbReference type="FunFam" id="2.60.40.420:FF:000050">
    <property type="entry name" value="coagulation factor V isoform X1"/>
    <property type="match status" value="1"/>
</dbReference>
<dbReference type="Proteomes" id="UP000233180">
    <property type="component" value="Unassembled WGS sequence"/>
</dbReference>
<sequence length="2195" mass="248850">MFPCCPRLWVLVVLGTSWVGWGRQGTEAVQLRQFYVAAQGISWSYRPESTNSSLNLSATSFKKIVYREYEPYFKKEKPQSSISGLLGPTLYAEVGDIIKVHFKNKADKPLSIHPQGIRYSKLSEGASYLDHTFPVEKMDDAVAPGREYTYEWSISEDSGPTHDDPPCLTHIYYSHENLIEDFNSGLIGPLLICKKGILTEDGKQKTFDKQIVLLFAVFDESKSWSQSSSLMYTVNGYVNGTMPDITVCAHDHISWHLLGMSSGPELFSIHFNGQVLEQNHHKVSAITLVSATSTTANMTVGPEGKWIISSLTPKHLQAGMQAYIDIKNCPKKTRNPKKITREQRRHMKRWEYFIAAEEIIWDYAPVIPANMDKKYRSQHLDNFSNQIGKLYKKVMYTQYEDESFTKRTVNPNMKEDGILGPIIRAQVRDTLKIVFKNMASRPYSIYPHGVTFSPYEDEVNSSFTSGRNNTMIRAVQPGETYTYKWNILEFDEPTENDAQCLTRPYYSDVDIMRDIASGLIGLLLICKSRSLDRRGIQRAADIEQQAVFAVFDENKSWYLEDNINKFCENPDEVKRDDPKFYESNIMSNFTLSAINGYVPESITTLGFCFDDTVQWHFCSVGTQNEILTIHFTGHSFIYGKRHEDTLTLFPMRGESVTVTMDNVGTWMLTSMNSSPRSKKLRLKFRDVKCIPDDDEDSYEIFEPPESTVTATRKMHDRLETEDEESDTDYDYQSRLAAALGIRSFRNSSLNQEEEEYNLTALVLENGTEFISSNTDIIVGSNYSSPNNTSKLTVNNLAEPQKTPSHQQATTAGSSLRHLTGKNLVLNSSTAEHSSPYSEDPIEDPLQPDVTGIHLLSLGAREFKNQEHAKHKGPKVERDQAAKHGFSWMKLLAHKVGRHLSQDTGSPSRVRPWEDLPSDLLLLKQNNSPKILVGRWHLASEKGSYEIIQDTDEDTAVNNRLISPQNASRAWGESTPLANKPEKQSGHSKFPRVRHKSLQVRQDGGKSRLKKSQFLIKTRKKKKEKRTHHAPLSPRTFHPLRSEAYNTFSERRLNHSLLLHKSNETSLPKDLNQTLPSMDFSWIASLPDHNQNSSNDTGQTSSPPGLYQTEPPEEHYETFPIQDPDEMHSTSDPSHRSFSPELSEMLEYDRSHKSFPTDISQMSPSSEHEVWQTVTSPDLSQVTLSPELSQTNFSPDLSHTTLSPELSQTNLSPALDQMPMSPDLSHTTLSPDLSHTTLSLDLSQTNLSPELSQTNLSPALGQMPLSPDLSHTTLSPDLSHTTLSTNFSPELSQTNLSPDLSEMPLSPDLITSPDLSQVTLSPELSQTNFSPDLSHTTLSPELSQTNLSPALDQMPLSPDLSHTTLSPDLSHTTLSPDLNLSQTNLSPELSQTNLSPALRQMPLSPDLSQVTVSSDISETTLLPDFSQMSPPLDLDQIFYPSESSQSLHLPEFNETFPYPDLGQMPSPSSPTLNDTFLSKEFNPLVIVGLSKDGTDYIEIIPKEEVQSSEDDYAEIDYVPYDDPYKTDVRTNINSSRNPDNIAAWYLRSNNGNRRNYYIAAEEISWDYSEFVQRETDIEDSDDIPEDTVYKKVVFRKYLDSTFTKRDPRGEYEEHLGILGPIIRAEVDDVIQVSLLTSRPYSLHAHGLSYEKSSEGKTYEDDSPEWFKEDNAVQPNSSYTYVWHATDRSGPESPGSACRAWAYYSAVNPEKDIHSGLIGPLLICQKGILHKDSNMPVDMREFVLLFMTFDEKKSWYYEKKSRSSWRLTSSEVKKSHEFHAINGMIYSLPGLRMYEQEWVRLHLLNIGGSQDIHVVHFHGQTLLENGNKQHQLGVWALLPGAFKTLEMKASKPGWWLLNTEVGENQRAGMQTPFLIMDRDCKMPMGLSTGIISDSQIKASEFLGYWEPRLARLNNGGSYNAWSVEKLAAELASKPWIQVDMQKEVIITGIQTQGAKHYLKSCYTTEFYVAYSSNQINWQIFKGNSTRNVMYFNGNSDASTIKENQFDPPIVARYIRISPTRAYNRPTLRLELQGCEVNGCSTPLGMESGKIENKQITASSFKKSWWGDYWEPFRARLNAQGRVNAWQAKANNNKQWLQIDLLKIKKITAITTQGCKSLSSEMYVKSYTIHYSDQGVEWKPYRLKSSMVDKIFEGNTNTKGHVKNFFNPPIISRFIRVIPKTWNQSIALRLELFGCDVY</sequence>
<comment type="subunit">
    <text evidence="12">Factor Va, the activated form of factor V, is composed of a heavy chain and a light chain, non-covalently bound. The interaction between the two chains is calcium-dependent. Forms heterodimer with SERPINA5.</text>
</comment>
<organism evidence="19 20">
    <name type="scientific">Rhinopithecus bieti</name>
    <name type="common">Black snub-nosed monkey</name>
    <name type="synonym">Pygathrix bieti</name>
    <dbReference type="NCBI Taxonomy" id="61621"/>
    <lineage>
        <taxon>Eukaryota</taxon>
        <taxon>Metazoa</taxon>
        <taxon>Chordata</taxon>
        <taxon>Craniata</taxon>
        <taxon>Vertebrata</taxon>
        <taxon>Euteleostomi</taxon>
        <taxon>Mammalia</taxon>
        <taxon>Eutheria</taxon>
        <taxon>Euarchontoglires</taxon>
        <taxon>Primates</taxon>
        <taxon>Haplorrhini</taxon>
        <taxon>Catarrhini</taxon>
        <taxon>Cercopithecidae</taxon>
        <taxon>Colobinae</taxon>
        <taxon>Rhinopithecus</taxon>
    </lineage>
</organism>
<keyword evidence="10" id="KW-0325">Glycoprotein</keyword>
<feature type="disulfide bond" evidence="15">
    <location>
        <begin position="1878"/>
        <end position="2032"/>
    </location>
</feature>
<dbReference type="STRING" id="61621.ENSRBIP00000011547"/>
<evidence type="ECO:0000256" key="16">
    <source>
        <dbReference type="SAM" id="MobiDB-lite"/>
    </source>
</evidence>
<feature type="compositionally biased region" description="Polar residues" evidence="16">
    <location>
        <begin position="1268"/>
        <end position="1297"/>
    </location>
</feature>
<dbReference type="InterPro" id="IPR050633">
    <property type="entry name" value="Neuropilin_MCO_CoagFactor"/>
</dbReference>
<dbReference type="InterPro" id="IPR008979">
    <property type="entry name" value="Galactose-bd-like_sf"/>
</dbReference>
<feature type="region of interest" description="Disordered" evidence="16">
    <location>
        <begin position="1084"/>
        <end position="1138"/>
    </location>
</feature>
<feature type="compositionally biased region" description="Polar residues" evidence="16">
    <location>
        <begin position="1359"/>
        <end position="1383"/>
    </location>
</feature>
<keyword evidence="4" id="KW-0765">Sulfation</keyword>
<dbReference type="FunFam" id="2.60.40.420:FF:000056">
    <property type="entry name" value="Coagulation factor V"/>
    <property type="match status" value="1"/>
</dbReference>
<feature type="disulfide bond" evidence="15">
    <location>
        <begin position="167"/>
        <end position="193"/>
    </location>
</feature>
<dbReference type="GO" id="GO:0030134">
    <property type="term" value="C:COPII-coated ER to Golgi transport vesicle"/>
    <property type="evidence" value="ECO:0007669"/>
    <property type="project" value="UniProtKB-ARBA"/>
</dbReference>
<feature type="region of interest" description="Disordered" evidence="16">
    <location>
        <begin position="1249"/>
        <end position="1312"/>
    </location>
</feature>
<dbReference type="Pfam" id="PF07732">
    <property type="entry name" value="Cu-oxidase_3"/>
    <property type="match status" value="1"/>
</dbReference>
<dbReference type="CDD" id="cd14454">
    <property type="entry name" value="CuRO_4_FV_like"/>
    <property type="match status" value="1"/>
</dbReference>
<evidence type="ECO:0000256" key="10">
    <source>
        <dbReference type="ARBA" id="ARBA00023180"/>
    </source>
</evidence>
<dbReference type="PROSITE" id="PS01286">
    <property type="entry name" value="FA58C_2"/>
    <property type="match status" value="2"/>
</dbReference>
<dbReference type="Pfam" id="PF00754">
    <property type="entry name" value="F5_F8_type_C"/>
    <property type="match status" value="2"/>
</dbReference>
<feature type="compositionally biased region" description="Polar residues" evidence="16">
    <location>
        <begin position="1087"/>
        <end position="1102"/>
    </location>
</feature>
<dbReference type="GO" id="GO:0005507">
    <property type="term" value="F:copper ion binding"/>
    <property type="evidence" value="ECO:0007669"/>
    <property type="project" value="InterPro"/>
</dbReference>
<evidence type="ECO:0000256" key="5">
    <source>
        <dbReference type="ARBA" id="ARBA00022723"/>
    </source>
</evidence>
<feature type="domain" description="F5/8 type C" evidence="18">
    <location>
        <begin position="2037"/>
        <end position="2192"/>
    </location>
</feature>
<dbReference type="GO" id="GO:0008015">
    <property type="term" value="P:blood circulation"/>
    <property type="evidence" value="ECO:0007669"/>
    <property type="project" value="Ensembl"/>
</dbReference>